<accession>A0ACC1B9J1</accession>
<proteinExistence type="predicted"/>
<organism evidence="1 2">
    <name type="scientific">Pistacia atlantica</name>
    <dbReference type="NCBI Taxonomy" id="434234"/>
    <lineage>
        <taxon>Eukaryota</taxon>
        <taxon>Viridiplantae</taxon>
        <taxon>Streptophyta</taxon>
        <taxon>Embryophyta</taxon>
        <taxon>Tracheophyta</taxon>
        <taxon>Spermatophyta</taxon>
        <taxon>Magnoliopsida</taxon>
        <taxon>eudicotyledons</taxon>
        <taxon>Gunneridae</taxon>
        <taxon>Pentapetalae</taxon>
        <taxon>rosids</taxon>
        <taxon>malvids</taxon>
        <taxon>Sapindales</taxon>
        <taxon>Anacardiaceae</taxon>
        <taxon>Pistacia</taxon>
    </lineage>
</organism>
<keyword evidence="2" id="KW-1185">Reference proteome</keyword>
<evidence type="ECO:0000313" key="1">
    <source>
        <dbReference type="EMBL" id="KAJ0095634.1"/>
    </source>
</evidence>
<sequence length="54" mass="6225">MSFLVVVCAAENKWRCDGFMEERGEIGEEFSMELKGFLGQYPNTYLQAIYQPVV</sequence>
<protein>
    <submittedName>
        <fullName evidence="1">Uncharacterized protein</fullName>
    </submittedName>
</protein>
<reference evidence="2" key="1">
    <citation type="journal article" date="2023" name="G3 (Bethesda)">
        <title>Genome assembly and association tests identify interacting loci associated with vigor, precocity, and sex in interspecific pistachio rootstocks.</title>
        <authorList>
            <person name="Palmer W."/>
            <person name="Jacygrad E."/>
            <person name="Sagayaradj S."/>
            <person name="Cavanaugh K."/>
            <person name="Han R."/>
            <person name="Bertier L."/>
            <person name="Beede B."/>
            <person name="Kafkas S."/>
            <person name="Golino D."/>
            <person name="Preece J."/>
            <person name="Michelmore R."/>
        </authorList>
    </citation>
    <scope>NUCLEOTIDE SEQUENCE [LARGE SCALE GENOMIC DNA]</scope>
</reference>
<evidence type="ECO:0000313" key="2">
    <source>
        <dbReference type="Proteomes" id="UP001164250"/>
    </source>
</evidence>
<name>A0ACC1B9J1_9ROSI</name>
<gene>
    <name evidence="1" type="ORF">Patl1_15735</name>
</gene>
<dbReference type="Proteomes" id="UP001164250">
    <property type="component" value="Chromosome 6"/>
</dbReference>
<dbReference type="EMBL" id="CM047902">
    <property type="protein sequence ID" value="KAJ0095634.1"/>
    <property type="molecule type" value="Genomic_DNA"/>
</dbReference>
<comment type="caution">
    <text evidence="1">The sequence shown here is derived from an EMBL/GenBank/DDBJ whole genome shotgun (WGS) entry which is preliminary data.</text>
</comment>